<sequence>MEITTLGIQLIIVICEYIMFITLFDYLSTTHIEKTLPKLKKLMELSFTAICHIAIIVGESSAFSDQTIERMRRSQSINKELILAYNRRVDITSDVNYVVVSNESLKAFSIEGSSTRRIPASICGQLKLITLYMVNNYVDTLDPECFVNQVLLRELSLANNRLTEIPDHIFDNNHLLELVDFSRNKIRSIGLNVFSNAAILNNLKNIDFSDNMLTSLEPWPIIRMNVHPALIDVSKNRIDQFTNELHWSYKCDMGAVIGTLHLGHNSFKRLSGIQNVWNIDLDDMICILASGSKIFIDVKPYICDCMEYFWLRLTSVLDTQPCLGVQPHGHPPLLPVLQSLDTLNCTHPCYDGQCMCTEIPHTETYHVKCYNQSELPQSLPKPYWNFNYMYSLDYSNNQITRLWSKKYFVNVTMLDVSNNRIYIVDLFALRELPIRADIRLHGNNLSWLPFDVVFVETFSGKISLHNNPWWCTCRNYHLRAVMDVLKDSLTTTSGIICSTPFWVEGRNLFDTDFCGWELGPIVTLVIFLITVILVMVVNRWRQNRAKGAVLHSRFLSDLEWDDTCEGEFDAFIGFAWDDYEQVKEITERLEADHGFKCCIHIRDFHPGRRFMTQMGDSLDVSRRVLCFVSPNFLRSHYCMWEFMHASEEDGKRGRKRLAVIMLDQAASDFEFDHTNVALQKYINTFTCLDINDSDFMTKLLRVMPTKQRLQIESSVDDDIDHEG</sequence>
<keyword evidence="11" id="KW-1185">Reference proteome</keyword>
<dbReference type="Gene3D" id="3.80.10.10">
    <property type="entry name" value="Ribonuclease Inhibitor"/>
    <property type="match status" value="2"/>
</dbReference>
<dbReference type="EMBL" id="KB294813">
    <property type="protein sequence ID" value="ELU14027.1"/>
    <property type="molecule type" value="Genomic_DNA"/>
</dbReference>
<dbReference type="InterPro" id="IPR000157">
    <property type="entry name" value="TIR_dom"/>
</dbReference>
<dbReference type="Gene3D" id="3.40.50.10140">
    <property type="entry name" value="Toll/interleukin-1 receptor homology (TIR) domain"/>
    <property type="match status" value="1"/>
</dbReference>
<feature type="domain" description="TIR" evidence="8">
    <location>
        <begin position="566"/>
        <end position="703"/>
    </location>
</feature>
<proteinExistence type="inferred from homology"/>
<evidence type="ECO:0000256" key="4">
    <source>
        <dbReference type="ARBA" id="ARBA00022729"/>
    </source>
</evidence>
<comment type="similarity">
    <text evidence="2">Belongs to the Toll-like receptor family.</text>
</comment>
<evidence type="ECO:0000256" key="2">
    <source>
        <dbReference type="ARBA" id="ARBA00009634"/>
    </source>
</evidence>
<dbReference type="InterPro" id="IPR032675">
    <property type="entry name" value="LRR_dom_sf"/>
</dbReference>
<accession>R7V6D1</accession>
<evidence type="ECO:0000256" key="1">
    <source>
        <dbReference type="ARBA" id="ARBA00004167"/>
    </source>
</evidence>
<dbReference type="PANTHER" id="PTHR24365">
    <property type="entry name" value="TOLL-LIKE RECEPTOR"/>
    <property type="match status" value="1"/>
</dbReference>
<reference evidence="11" key="1">
    <citation type="submission" date="2012-12" db="EMBL/GenBank/DDBJ databases">
        <authorList>
            <person name="Hellsten U."/>
            <person name="Grimwood J."/>
            <person name="Chapman J.A."/>
            <person name="Shapiro H."/>
            <person name="Aerts A."/>
            <person name="Otillar R.P."/>
            <person name="Terry A.Y."/>
            <person name="Boore J.L."/>
            <person name="Simakov O."/>
            <person name="Marletaz F."/>
            <person name="Cho S.-J."/>
            <person name="Edsinger-Gonzales E."/>
            <person name="Havlak P."/>
            <person name="Kuo D.-H."/>
            <person name="Larsson T."/>
            <person name="Lv J."/>
            <person name="Arendt D."/>
            <person name="Savage R."/>
            <person name="Osoegawa K."/>
            <person name="de Jong P."/>
            <person name="Lindberg D.R."/>
            <person name="Seaver E.C."/>
            <person name="Weisblat D.A."/>
            <person name="Putnam N.H."/>
            <person name="Grigoriev I.V."/>
            <person name="Rokhsar D.S."/>
        </authorList>
    </citation>
    <scope>NUCLEOTIDE SEQUENCE</scope>
    <source>
        <strain evidence="11">I ESC-2004</strain>
    </source>
</reference>
<keyword evidence="3 7" id="KW-0812">Transmembrane</keyword>
<dbReference type="GO" id="GO:0007165">
    <property type="term" value="P:signal transduction"/>
    <property type="evidence" value="ECO:0007669"/>
    <property type="project" value="InterPro"/>
</dbReference>
<evidence type="ECO:0000256" key="6">
    <source>
        <dbReference type="ARBA" id="ARBA00023136"/>
    </source>
</evidence>
<feature type="transmembrane region" description="Helical" evidence="7">
    <location>
        <begin position="518"/>
        <end position="537"/>
    </location>
</feature>
<dbReference type="AlphaFoldDB" id="R7V6D1"/>
<dbReference type="STRING" id="283909.R7V6D1"/>
<dbReference type="EnsemblMetazoa" id="CapteT197015">
    <property type="protein sequence ID" value="CapteP197015"/>
    <property type="gene ID" value="CapteG197015"/>
</dbReference>
<comment type="subcellular location">
    <subcellularLocation>
        <location evidence="1">Membrane</location>
        <topology evidence="1">Single-pass membrane protein</topology>
    </subcellularLocation>
</comment>
<reference evidence="10" key="3">
    <citation type="submission" date="2015-06" db="UniProtKB">
        <authorList>
            <consortium name="EnsemblMetazoa"/>
        </authorList>
    </citation>
    <scope>IDENTIFICATION</scope>
</reference>
<gene>
    <name evidence="9" type="ORF">CAPTEDRAFT_197015</name>
</gene>
<evidence type="ECO:0000256" key="7">
    <source>
        <dbReference type="SAM" id="Phobius"/>
    </source>
</evidence>
<dbReference type="SUPFAM" id="SSF52058">
    <property type="entry name" value="L domain-like"/>
    <property type="match status" value="1"/>
</dbReference>
<dbReference type="GO" id="GO:0005886">
    <property type="term" value="C:plasma membrane"/>
    <property type="evidence" value="ECO:0007669"/>
    <property type="project" value="TreeGrafter"/>
</dbReference>
<dbReference type="Pfam" id="PF13855">
    <property type="entry name" value="LRR_8"/>
    <property type="match status" value="1"/>
</dbReference>
<protein>
    <recommendedName>
        <fullName evidence="8">TIR domain-containing protein</fullName>
    </recommendedName>
</protein>
<evidence type="ECO:0000256" key="3">
    <source>
        <dbReference type="ARBA" id="ARBA00022692"/>
    </source>
</evidence>
<dbReference type="InterPro" id="IPR035897">
    <property type="entry name" value="Toll_tir_struct_dom_sf"/>
</dbReference>
<dbReference type="SUPFAM" id="SSF52200">
    <property type="entry name" value="Toll/Interleukin receptor TIR domain"/>
    <property type="match status" value="1"/>
</dbReference>
<dbReference type="PANTHER" id="PTHR24365:SF541">
    <property type="entry name" value="PROTEIN TOLL-RELATED"/>
    <property type="match status" value="1"/>
</dbReference>
<evidence type="ECO:0000256" key="5">
    <source>
        <dbReference type="ARBA" id="ARBA00022989"/>
    </source>
</evidence>
<evidence type="ECO:0000313" key="10">
    <source>
        <dbReference type="EnsemblMetazoa" id="CapteP197015"/>
    </source>
</evidence>
<keyword evidence="5 7" id="KW-1133">Transmembrane helix</keyword>
<feature type="transmembrane region" description="Helical" evidence="7">
    <location>
        <begin position="6"/>
        <end position="24"/>
    </location>
</feature>
<organism evidence="9">
    <name type="scientific">Capitella teleta</name>
    <name type="common">Polychaete worm</name>
    <dbReference type="NCBI Taxonomy" id="283909"/>
    <lineage>
        <taxon>Eukaryota</taxon>
        <taxon>Metazoa</taxon>
        <taxon>Spiralia</taxon>
        <taxon>Lophotrochozoa</taxon>
        <taxon>Annelida</taxon>
        <taxon>Polychaeta</taxon>
        <taxon>Sedentaria</taxon>
        <taxon>Scolecida</taxon>
        <taxon>Capitellidae</taxon>
        <taxon>Capitella</taxon>
    </lineage>
</organism>
<dbReference type="HOGENOM" id="CLU_369746_0_0_1"/>
<evidence type="ECO:0000313" key="11">
    <source>
        <dbReference type="Proteomes" id="UP000014760"/>
    </source>
</evidence>
<evidence type="ECO:0000313" key="9">
    <source>
        <dbReference type="EMBL" id="ELU14027.1"/>
    </source>
</evidence>
<dbReference type="OMA" id="TENEMIC"/>
<dbReference type="Pfam" id="PF13676">
    <property type="entry name" value="TIR_2"/>
    <property type="match status" value="1"/>
</dbReference>
<dbReference type="Proteomes" id="UP000014760">
    <property type="component" value="Unassembled WGS sequence"/>
</dbReference>
<dbReference type="InterPro" id="IPR001611">
    <property type="entry name" value="Leu-rich_rpt"/>
</dbReference>
<dbReference type="GO" id="GO:0038023">
    <property type="term" value="F:signaling receptor activity"/>
    <property type="evidence" value="ECO:0007669"/>
    <property type="project" value="TreeGrafter"/>
</dbReference>
<evidence type="ECO:0000259" key="8">
    <source>
        <dbReference type="PROSITE" id="PS50104"/>
    </source>
</evidence>
<name>R7V6D1_CAPTE</name>
<keyword evidence="4" id="KW-0732">Signal</keyword>
<dbReference type="OrthoDB" id="6285964at2759"/>
<keyword evidence="6 7" id="KW-0472">Membrane</keyword>
<dbReference type="PROSITE" id="PS51450">
    <property type="entry name" value="LRR"/>
    <property type="match status" value="1"/>
</dbReference>
<reference evidence="9 11" key="2">
    <citation type="journal article" date="2013" name="Nature">
        <title>Insights into bilaterian evolution from three spiralian genomes.</title>
        <authorList>
            <person name="Simakov O."/>
            <person name="Marletaz F."/>
            <person name="Cho S.J."/>
            <person name="Edsinger-Gonzales E."/>
            <person name="Havlak P."/>
            <person name="Hellsten U."/>
            <person name="Kuo D.H."/>
            <person name="Larsson T."/>
            <person name="Lv J."/>
            <person name="Arendt D."/>
            <person name="Savage R."/>
            <person name="Osoegawa K."/>
            <person name="de Jong P."/>
            <person name="Grimwood J."/>
            <person name="Chapman J.A."/>
            <person name="Shapiro H."/>
            <person name="Aerts A."/>
            <person name="Otillar R.P."/>
            <person name="Terry A.Y."/>
            <person name="Boore J.L."/>
            <person name="Grigoriev I.V."/>
            <person name="Lindberg D.R."/>
            <person name="Seaver E.C."/>
            <person name="Weisblat D.A."/>
            <person name="Putnam N.H."/>
            <person name="Rokhsar D.S."/>
        </authorList>
    </citation>
    <scope>NUCLEOTIDE SEQUENCE</scope>
    <source>
        <strain evidence="9 11">I ESC-2004</strain>
    </source>
</reference>
<dbReference type="PROSITE" id="PS50104">
    <property type="entry name" value="TIR"/>
    <property type="match status" value="1"/>
</dbReference>
<dbReference type="EMBL" id="AMQN01004965">
    <property type="status" value="NOT_ANNOTATED_CDS"/>
    <property type="molecule type" value="Genomic_DNA"/>
</dbReference>
<dbReference type="SMART" id="SM00255">
    <property type="entry name" value="TIR"/>
    <property type="match status" value="1"/>
</dbReference>